<evidence type="ECO:0000313" key="7">
    <source>
        <dbReference type="Proteomes" id="UP001159364"/>
    </source>
</evidence>
<comment type="catalytic activity">
    <reaction evidence="1">
        <text>3-cyano-L-alanine + 2 H2O = L-aspartate + NH4(+)</text>
        <dbReference type="Rhea" id="RHEA:11188"/>
        <dbReference type="ChEBI" id="CHEBI:15377"/>
        <dbReference type="ChEBI" id="CHEBI:28938"/>
        <dbReference type="ChEBI" id="CHEBI:29991"/>
        <dbReference type="ChEBI" id="CHEBI:77860"/>
        <dbReference type="EC" id="3.5.5.4"/>
    </reaction>
</comment>
<reference evidence="6 7" key="1">
    <citation type="submission" date="2021-09" db="EMBL/GenBank/DDBJ databases">
        <title>Genomic insights and catalytic innovation underlie evolution of tropane alkaloids biosynthesis.</title>
        <authorList>
            <person name="Wang Y.-J."/>
            <person name="Tian T."/>
            <person name="Huang J.-P."/>
            <person name="Huang S.-X."/>
        </authorList>
    </citation>
    <scope>NUCLEOTIDE SEQUENCE [LARGE SCALE GENOMIC DNA]</scope>
    <source>
        <strain evidence="6">KIB-2018</strain>
        <tissue evidence="6">Leaf</tissue>
    </source>
</reference>
<proteinExistence type="inferred from homology"/>
<dbReference type="CDD" id="cd07564">
    <property type="entry name" value="nitrilases_CHs"/>
    <property type="match status" value="1"/>
</dbReference>
<protein>
    <recommendedName>
        <fullName evidence="5">CN hydrolase domain-containing protein</fullName>
    </recommendedName>
</protein>
<dbReference type="InterPro" id="IPR000132">
    <property type="entry name" value="Nitrilase/CN_hydratase_CS"/>
</dbReference>
<feature type="active site" description="Proton acceptor" evidence="3">
    <location>
        <position position="211"/>
    </location>
</feature>
<dbReference type="PROSITE" id="PS50263">
    <property type="entry name" value="CN_HYDROLASE"/>
    <property type="match status" value="1"/>
</dbReference>
<gene>
    <name evidence="6" type="ORF">K2173_012144</name>
</gene>
<dbReference type="Proteomes" id="UP001159364">
    <property type="component" value="Linkage Group LG09"/>
</dbReference>
<dbReference type="AlphaFoldDB" id="A0AAV8SS41"/>
<evidence type="ECO:0000256" key="1">
    <source>
        <dbReference type="ARBA" id="ARBA00000322"/>
    </source>
</evidence>
<organism evidence="6 7">
    <name type="scientific">Erythroxylum novogranatense</name>
    <dbReference type="NCBI Taxonomy" id="1862640"/>
    <lineage>
        <taxon>Eukaryota</taxon>
        <taxon>Viridiplantae</taxon>
        <taxon>Streptophyta</taxon>
        <taxon>Embryophyta</taxon>
        <taxon>Tracheophyta</taxon>
        <taxon>Spermatophyta</taxon>
        <taxon>Magnoliopsida</taxon>
        <taxon>eudicotyledons</taxon>
        <taxon>Gunneridae</taxon>
        <taxon>Pentapetalae</taxon>
        <taxon>rosids</taxon>
        <taxon>fabids</taxon>
        <taxon>Malpighiales</taxon>
        <taxon>Erythroxylaceae</taxon>
        <taxon>Erythroxylum</taxon>
    </lineage>
</organism>
<comment type="similarity">
    <text evidence="2">Belongs to the carbon-nitrogen hydrolase superfamily. Nitrilase family.</text>
</comment>
<dbReference type="InterPro" id="IPR044149">
    <property type="entry name" value="Nitrilases_CHs"/>
</dbReference>
<keyword evidence="7" id="KW-1185">Reference proteome</keyword>
<dbReference type="GO" id="GO:0018822">
    <property type="term" value="F:nitrile hydratase activity"/>
    <property type="evidence" value="ECO:0007669"/>
    <property type="project" value="TreeGrafter"/>
</dbReference>
<dbReference type="GO" id="GO:0051410">
    <property type="term" value="P:detoxification of nitrogen compound"/>
    <property type="evidence" value="ECO:0007669"/>
    <property type="project" value="TreeGrafter"/>
</dbReference>
<feature type="compositionally biased region" description="Basic residues" evidence="4">
    <location>
        <begin position="66"/>
        <end position="80"/>
    </location>
</feature>
<dbReference type="Gene3D" id="3.60.110.10">
    <property type="entry name" value="Carbon-nitrogen hydrolase"/>
    <property type="match status" value="1"/>
</dbReference>
<dbReference type="EMBL" id="JAIWQS010000009">
    <property type="protein sequence ID" value="KAJ8754755.1"/>
    <property type="molecule type" value="Genomic_DNA"/>
</dbReference>
<dbReference type="InterPro" id="IPR036526">
    <property type="entry name" value="C-N_Hydrolase_sf"/>
</dbReference>
<dbReference type="PROSITE" id="PS00920">
    <property type="entry name" value="NITRIL_CHT_1"/>
    <property type="match status" value="1"/>
</dbReference>
<dbReference type="PANTHER" id="PTHR46044">
    <property type="entry name" value="NITRILASE"/>
    <property type="match status" value="1"/>
</dbReference>
<dbReference type="SUPFAM" id="SSF56317">
    <property type="entry name" value="Carbon-nitrogen hydrolase"/>
    <property type="match status" value="1"/>
</dbReference>
<evidence type="ECO:0000313" key="6">
    <source>
        <dbReference type="EMBL" id="KAJ8754755.1"/>
    </source>
</evidence>
<accession>A0AAV8SS41</accession>
<sequence>MQYKTVLTKFGQSVFSRQSVSVTQKALPFNTMEVAAETQPSSDNVVSGQQVNIKRKRGRPPGLKPSHQRSKSVSKRKPVRPTRVDSKFKLLRVSTALCSALEQLKNEVGLRSDGDTMLWVLHQIRPDLVTDKPHFVNAKDSVPRSLFTGDSLLEKFGTHLPVVGHGVRHVVRATVVQASTVFFDNPATLDKVERLITGAAAYGSQLVVFPEAFVGGYPNGVIASHSNNDFQKYCDSAISVPGPELDRLAKLAGKYKVHLVIGVVERGGSCLYSTALFFDSMGKHLGLQRKLMPRNSGEKSSLSVYKTSIGSVGGLICWDNRSPQLRTDLYDQGVEIYCAPTLDASEVWNASMTHIAVEGSCFVLSANQFCPRKDYPPLSEESDGDKLFDASTWGGGSVIVSPSGTILAGPNYHGECLISADLDFEEIGRAKTELGEVAANVGPTYLSWTVNESSSDFFVANGMKREVPDELSQ</sequence>
<evidence type="ECO:0000256" key="3">
    <source>
        <dbReference type="PROSITE-ProRule" id="PRU10139"/>
    </source>
</evidence>
<dbReference type="PANTHER" id="PTHR46044:SF8">
    <property type="entry name" value="BIFUNCTIONAL NITRILASE_NITRILE HYDRATASE NIT4B"/>
    <property type="match status" value="1"/>
</dbReference>
<dbReference type="GO" id="GO:0047427">
    <property type="term" value="F:cyanoalanine nitrilase activity"/>
    <property type="evidence" value="ECO:0007669"/>
    <property type="project" value="UniProtKB-EC"/>
</dbReference>
<evidence type="ECO:0000256" key="2">
    <source>
        <dbReference type="ARBA" id="ARBA00008129"/>
    </source>
</evidence>
<evidence type="ECO:0000256" key="4">
    <source>
        <dbReference type="SAM" id="MobiDB-lite"/>
    </source>
</evidence>
<feature type="domain" description="CN hydrolase" evidence="5">
    <location>
        <begin position="171"/>
        <end position="424"/>
    </location>
</feature>
<feature type="compositionally biased region" description="Polar residues" evidence="4">
    <location>
        <begin position="38"/>
        <end position="52"/>
    </location>
</feature>
<dbReference type="InterPro" id="IPR003010">
    <property type="entry name" value="C-N_Hydrolase"/>
</dbReference>
<feature type="region of interest" description="Disordered" evidence="4">
    <location>
        <begin position="37"/>
        <end position="82"/>
    </location>
</feature>
<comment type="caution">
    <text evidence="6">The sequence shown here is derived from an EMBL/GenBank/DDBJ whole genome shotgun (WGS) entry which is preliminary data.</text>
</comment>
<evidence type="ECO:0000259" key="5">
    <source>
        <dbReference type="PROSITE" id="PS50263"/>
    </source>
</evidence>
<name>A0AAV8SS41_9ROSI</name>
<dbReference type="Pfam" id="PF00795">
    <property type="entry name" value="CN_hydrolase"/>
    <property type="match status" value="1"/>
</dbReference>